<keyword evidence="11 12" id="KW-0472">Membrane</keyword>
<dbReference type="InterPro" id="IPR050321">
    <property type="entry name" value="Glycosyltr_2/OpgH_subfam"/>
</dbReference>
<keyword evidence="7 12" id="KW-0328">Glycosyltransferase</keyword>
<dbReference type="Gene3D" id="3.90.550.10">
    <property type="entry name" value="Spore Coat Polysaccharide Biosynthesis Protein SpsA, Chain A"/>
    <property type="match status" value="1"/>
</dbReference>
<feature type="transmembrane region" description="Helical" evidence="12">
    <location>
        <begin position="688"/>
        <end position="710"/>
    </location>
</feature>
<dbReference type="EC" id="2.4.1.-" evidence="12"/>
<feature type="region of interest" description="Disordered" evidence="13">
    <location>
        <begin position="847"/>
        <end position="866"/>
    </location>
</feature>
<comment type="subcellular location">
    <subcellularLocation>
        <location evidence="1">Cell inner membrane</location>
        <topology evidence="1">Multi-pass membrane protein</topology>
    </subcellularLocation>
    <subcellularLocation>
        <location evidence="12">Cell membrane</location>
        <topology evidence="12">Multi-pass membrane protein</topology>
    </subcellularLocation>
</comment>
<dbReference type="EMBL" id="JADMCD010000001">
    <property type="protein sequence ID" value="MBF8639682.1"/>
    <property type="molecule type" value="Genomic_DNA"/>
</dbReference>
<dbReference type="SUPFAM" id="SSF53448">
    <property type="entry name" value="Nucleotide-diphospho-sugar transferases"/>
    <property type="match status" value="1"/>
</dbReference>
<feature type="transmembrane region" description="Helical" evidence="12">
    <location>
        <begin position="202"/>
        <end position="225"/>
    </location>
</feature>
<evidence type="ECO:0000256" key="7">
    <source>
        <dbReference type="ARBA" id="ARBA00022676"/>
    </source>
</evidence>
<evidence type="ECO:0000256" key="6">
    <source>
        <dbReference type="ARBA" id="ARBA00022519"/>
    </source>
</evidence>
<keyword evidence="10 12" id="KW-1133">Transmembrane helix</keyword>
<evidence type="ECO:0000313" key="15">
    <source>
        <dbReference type="EMBL" id="MBF8639682.1"/>
    </source>
</evidence>
<dbReference type="NCBIfam" id="NF003958">
    <property type="entry name" value="PRK05454.2-1"/>
    <property type="match status" value="1"/>
</dbReference>
<dbReference type="GO" id="GO:0005886">
    <property type="term" value="C:plasma membrane"/>
    <property type="evidence" value="ECO:0007669"/>
    <property type="project" value="UniProtKB-SubCell"/>
</dbReference>
<keyword evidence="18" id="KW-1185">Reference proteome</keyword>
<evidence type="ECO:0000256" key="12">
    <source>
        <dbReference type="HAMAP-Rule" id="MF_01072"/>
    </source>
</evidence>
<dbReference type="FunFam" id="3.90.550.10:FF:000047">
    <property type="entry name" value="Glucans biosynthesis glucosyltransferase H"/>
    <property type="match status" value="1"/>
</dbReference>
<comment type="similarity">
    <text evidence="3 12">Belongs to the glycosyltransferase 2 family. OpgH subfamily.</text>
</comment>
<evidence type="ECO:0000256" key="13">
    <source>
        <dbReference type="SAM" id="MobiDB-lite"/>
    </source>
</evidence>
<protein>
    <recommendedName>
        <fullName evidence="4 12">Glucans biosynthesis glucosyltransferase H</fullName>
        <ecNumber evidence="12">2.4.1.-</ecNumber>
    </recommendedName>
</protein>
<keyword evidence="5 12" id="KW-1003">Cell membrane</keyword>
<evidence type="ECO:0000256" key="11">
    <source>
        <dbReference type="ARBA" id="ARBA00023136"/>
    </source>
</evidence>
<evidence type="ECO:0000313" key="18">
    <source>
        <dbReference type="Proteomes" id="UP000626180"/>
    </source>
</evidence>
<dbReference type="AlphaFoldDB" id="A0A2X2C6U2"/>
<feature type="compositionally biased region" description="Low complexity" evidence="13">
    <location>
        <begin position="850"/>
        <end position="866"/>
    </location>
</feature>
<evidence type="ECO:0000256" key="1">
    <source>
        <dbReference type="ARBA" id="ARBA00004429"/>
    </source>
</evidence>
<reference evidence="15 18" key="2">
    <citation type="submission" date="2020-10" db="EMBL/GenBank/DDBJ databases">
        <title>Genome sequences of Pseudomonas isolates.</title>
        <authorList>
            <person name="Wessels L."/>
            <person name="Reich F."/>
            <person name="Hammerl J."/>
        </authorList>
    </citation>
    <scope>NUCLEOTIDE SEQUENCE [LARGE SCALE GENOMIC DNA]</scope>
    <source>
        <strain evidence="15 18">20-MO00624-0</strain>
    </source>
</reference>
<dbReference type="HAMAP" id="MF_01072">
    <property type="entry name" value="MdoH_OpgH"/>
    <property type="match status" value="1"/>
</dbReference>
<evidence type="ECO:0000256" key="10">
    <source>
        <dbReference type="ARBA" id="ARBA00022989"/>
    </source>
</evidence>
<dbReference type="NCBIfam" id="NF003955">
    <property type="entry name" value="PRK05454.1-1"/>
    <property type="match status" value="1"/>
</dbReference>
<dbReference type="CDD" id="cd04191">
    <property type="entry name" value="Glucan_BSP_MdoH"/>
    <property type="match status" value="1"/>
</dbReference>
<dbReference type="EMBL" id="UAUF01000008">
    <property type="protein sequence ID" value="SPZ02943.1"/>
    <property type="molecule type" value="Genomic_DNA"/>
</dbReference>
<feature type="transmembrane region" description="Helical" evidence="12">
    <location>
        <begin position="620"/>
        <end position="644"/>
    </location>
</feature>
<dbReference type="InterPro" id="IPR001173">
    <property type="entry name" value="Glyco_trans_2-like"/>
</dbReference>
<dbReference type="Proteomes" id="UP000626180">
    <property type="component" value="Unassembled WGS sequence"/>
</dbReference>
<dbReference type="Pfam" id="PF00535">
    <property type="entry name" value="Glycos_transf_2"/>
    <property type="match status" value="1"/>
</dbReference>
<dbReference type="InterPro" id="IPR029044">
    <property type="entry name" value="Nucleotide-diphossugar_trans"/>
</dbReference>
<dbReference type="RefSeq" id="WP_010797009.1">
    <property type="nucleotide sequence ID" value="NZ_CP069262.1"/>
</dbReference>
<keyword evidence="9 12" id="KW-0812">Transmembrane</keyword>
<dbReference type="PANTHER" id="PTHR43867">
    <property type="entry name" value="CELLULOSE SYNTHASE CATALYTIC SUBUNIT A [UDP-FORMING]"/>
    <property type="match status" value="1"/>
</dbReference>
<dbReference type="PANTHER" id="PTHR43867:SF5">
    <property type="entry name" value="GLUCANS BIOSYNTHESIS GLUCOSYLTRANSFERASE H"/>
    <property type="match status" value="1"/>
</dbReference>
<evidence type="ECO:0000256" key="5">
    <source>
        <dbReference type="ARBA" id="ARBA00022475"/>
    </source>
</evidence>
<comment type="pathway">
    <text evidence="2 12">Glycan metabolism; osmoregulated periplasmic glucan (OPG) biosynthesis.</text>
</comment>
<comment type="function">
    <text evidence="12">Involved in the biosynthesis of osmoregulated periplasmic glucans (OPGs).</text>
</comment>
<reference evidence="16 17" key="1">
    <citation type="submission" date="2018-06" db="EMBL/GenBank/DDBJ databases">
        <authorList>
            <consortium name="Pathogen Informatics"/>
            <person name="Doyle S."/>
        </authorList>
    </citation>
    <scope>NUCLEOTIDE SEQUENCE [LARGE SCALE GENOMIC DNA]</scope>
    <source>
        <strain evidence="16 17">NCTC11842</strain>
    </source>
</reference>
<feature type="transmembrane region" description="Helical" evidence="12">
    <location>
        <begin position="147"/>
        <end position="164"/>
    </location>
</feature>
<keyword evidence="8 12" id="KW-0808">Transferase</keyword>
<dbReference type="UniPathway" id="UPA00637"/>
<accession>A0A2X2C6U2</accession>
<dbReference type="GO" id="GO:0016758">
    <property type="term" value="F:hexosyltransferase activity"/>
    <property type="evidence" value="ECO:0007669"/>
    <property type="project" value="UniProtKB-UniRule"/>
</dbReference>
<evidence type="ECO:0000256" key="8">
    <source>
        <dbReference type="ARBA" id="ARBA00022679"/>
    </source>
</evidence>
<evidence type="ECO:0000313" key="17">
    <source>
        <dbReference type="Proteomes" id="UP000250443"/>
    </source>
</evidence>
<keyword evidence="6" id="KW-0997">Cell inner membrane</keyword>
<feature type="domain" description="Glycosyltransferase 2-like" evidence="14">
    <location>
        <begin position="254"/>
        <end position="436"/>
    </location>
</feature>
<evidence type="ECO:0000313" key="16">
    <source>
        <dbReference type="EMBL" id="SPZ02943.1"/>
    </source>
</evidence>
<evidence type="ECO:0000256" key="3">
    <source>
        <dbReference type="ARBA" id="ARBA00009337"/>
    </source>
</evidence>
<evidence type="ECO:0000256" key="9">
    <source>
        <dbReference type="ARBA" id="ARBA00022692"/>
    </source>
</evidence>
<evidence type="ECO:0000256" key="4">
    <source>
        <dbReference type="ARBA" id="ARBA00020585"/>
    </source>
</evidence>
<evidence type="ECO:0000256" key="2">
    <source>
        <dbReference type="ARBA" id="ARBA00005001"/>
    </source>
</evidence>
<feature type="transmembrane region" description="Helical" evidence="12">
    <location>
        <begin position="520"/>
        <end position="548"/>
    </location>
</feature>
<dbReference type="NCBIfam" id="NF003962">
    <property type="entry name" value="PRK05454.2-5"/>
    <property type="match status" value="1"/>
</dbReference>
<dbReference type="Proteomes" id="UP000250443">
    <property type="component" value="Unassembled WGS sequence"/>
</dbReference>
<proteinExistence type="inferred from homology"/>
<gene>
    <name evidence="16" type="primary">mdoH</name>
    <name evidence="12" type="synonym">opgH</name>
    <name evidence="15" type="ORF">IRZ65_03150</name>
    <name evidence="16" type="ORF">NCTC11842_00917</name>
</gene>
<organism evidence="16 17">
    <name type="scientific">Pseudomonas luteola</name>
    <dbReference type="NCBI Taxonomy" id="47886"/>
    <lineage>
        <taxon>Bacteria</taxon>
        <taxon>Pseudomonadati</taxon>
        <taxon>Pseudomonadota</taxon>
        <taxon>Gammaproteobacteria</taxon>
        <taxon>Pseudomonadales</taxon>
        <taxon>Pseudomonadaceae</taxon>
        <taxon>Pseudomonas</taxon>
    </lineage>
</organism>
<dbReference type="GO" id="GO:0009250">
    <property type="term" value="P:glucan biosynthetic process"/>
    <property type="evidence" value="ECO:0007669"/>
    <property type="project" value="UniProtKB-UniRule"/>
</dbReference>
<name>A0A2X2C6U2_PSELU</name>
<evidence type="ECO:0000259" key="14">
    <source>
        <dbReference type="Pfam" id="PF00535"/>
    </source>
</evidence>
<sequence length="866" mass="97448">MNNRKETTPVQDYLERLPLGEAERQQLASGVGSTDAEGLASLHGKLASTESVGNDPALSSVEARLKMGWGDALSEGDLLTVDTQGRTNIRTMPAITRSQMLPEPWRTNPVVRIWHRLLGRKQEARQVPDEEADAHAHWRKVGAFRRFILLVLMLLQTGIATWYMKAVLPYQGWSLVDLGEVWDQGLLESARQVLPYVLQTSILLLFATLFCWVSAGFWTALMGFWQLLTGRDKYSISASTVGDEVIAPEARTAIVMPIANEDVARVFAGLRATYESVAATGQLEHFDFFILSDSNNPDKCVAEQKSWLELCHAVKGYGKIFYRRRRRRVKRKSGNIDDFCRRWGSQYRYMVVLDADSVMSGECLTGLVRLMEANPRAGIIQSAPKASGMDTLYARLQQFATRVYGPLFTAGLHFWQLGESHYWGHNAIIRVKPFIEHCALAPLPGKGSFAGAILSHDFVEAALMRRAGWGVWIAYDMPGSYEELPPNLLDELKRDRRWCHGNLMNFRLFLVKGMHPVHRAVFLTGVMSYLSAPLWFLFLVLSTALLAVHKLMEPQYFLQPRQLFPVWPQWHPEQAIALFSTTLILLFLPKLLSVILIWAKGAKEFGGGFKLLCSMLLEMLFSVLLAPVRMLFHTVFVTAAFLGWSVQWNSPQRDDDATPWSEAFKRHGSQMLLGIIWTAGVAWLDPRFLWWLSPIVVSLMLSAPVSVISSRTNYGMAARRSSFFLIPEEYNPPRELVATDEYLQQNNQTVLRHGFLQAVVDPLINALACGMAKARHAKVVPQAEALRQQRLEKVLADGPEKHSDAQWAILSDPVGMSRLHLQVWQSGEARDRWVEAYRRILPAPASAETSALPDADSASLAVNPAR</sequence>
<feature type="transmembrane region" description="Helical" evidence="12">
    <location>
        <begin position="575"/>
        <end position="599"/>
    </location>
</feature>
<dbReference type="InterPro" id="IPR023725">
    <property type="entry name" value="Glucans_biosynth_gluTrFase_H"/>
</dbReference>